<sequence>MYQIKVKFEQVGRSPVVLHQVAASQSLLDICLDNGIELQHKCGASCACSTCHLYVVTGMAFLSGITSREEDFIERAENPRPESRLGCQCTLLPGTGELEIMVPDQQQFVQEEEGILL</sequence>
<dbReference type="PANTHER" id="PTHR23426:SF65">
    <property type="entry name" value="FERREDOXIN-2, MITOCHONDRIAL"/>
    <property type="match status" value="1"/>
</dbReference>
<protein>
    <recommendedName>
        <fullName evidence="7">2Fe-2S ferredoxin-type domain-containing protein</fullName>
    </recommendedName>
</protein>
<evidence type="ECO:0000256" key="3">
    <source>
        <dbReference type="ARBA" id="ARBA00022723"/>
    </source>
</evidence>
<keyword evidence="5" id="KW-0411">Iron-sulfur</keyword>
<evidence type="ECO:0000256" key="6">
    <source>
        <dbReference type="ARBA" id="ARBA00034078"/>
    </source>
</evidence>
<dbReference type="Gene3D" id="3.10.20.30">
    <property type="match status" value="1"/>
</dbReference>
<dbReference type="InterPro" id="IPR001041">
    <property type="entry name" value="2Fe-2S_ferredoxin-type"/>
</dbReference>
<keyword evidence="3" id="KW-0479">Metal-binding</keyword>
<evidence type="ECO:0000256" key="4">
    <source>
        <dbReference type="ARBA" id="ARBA00023004"/>
    </source>
</evidence>
<accession>A0A917IT94</accession>
<feature type="domain" description="2Fe-2S ferredoxin-type" evidence="7">
    <location>
        <begin position="2"/>
        <end position="106"/>
    </location>
</feature>
<dbReference type="InterPro" id="IPR001055">
    <property type="entry name" value="Adrenodoxin-like"/>
</dbReference>
<evidence type="ECO:0000256" key="5">
    <source>
        <dbReference type="ARBA" id="ARBA00023014"/>
    </source>
</evidence>
<evidence type="ECO:0000256" key="2">
    <source>
        <dbReference type="ARBA" id="ARBA00022714"/>
    </source>
</evidence>
<comment type="caution">
    <text evidence="8">The sequence shown here is derived from an EMBL/GenBank/DDBJ whole genome shotgun (WGS) entry which is preliminary data.</text>
</comment>
<evidence type="ECO:0000313" key="9">
    <source>
        <dbReference type="Proteomes" id="UP000627292"/>
    </source>
</evidence>
<name>A0A917IT94_9BACT</name>
<comment type="similarity">
    <text evidence="1">Belongs to the adrenodoxin/putidaredoxin family.</text>
</comment>
<evidence type="ECO:0000256" key="1">
    <source>
        <dbReference type="ARBA" id="ARBA00010914"/>
    </source>
</evidence>
<gene>
    <name evidence="8" type="ORF">GCM10011379_12750</name>
</gene>
<dbReference type="InterPro" id="IPR036010">
    <property type="entry name" value="2Fe-2S_ferredoxin-like_sf"/>
</dbReference>
<keyword evidence="9" id="KW-1185">Reference proteome</keyword>
<dbReference type="PANTHER" id="PTHR23426">
    <property type="entry name" value="FERREDOXIN/ADRENODOXIN"/>
    <property type="match status" value="1"/>
</dbReference>
<dbReference type="Pfam" id="PF00111">
    <property type="entry name" value="Fer2"/>
    <property type="match status" value="1"/>
</dbReference>
<dbReference type="InterPro" id="IPR018298">
    <property type="entry name" value="Adrenodoxin_Fe-S_BS"/>
</dbReference>
<evidence type="ECO:0000313" key="8">
    <source>
        <dbReference type="EMBL" id="GGH62618.1"/>
    </source>
</evidence>
<reference evidence="8" key="2">
    <citation type="submission" date="2020-09" db="EMBL/GenBank/DDBJ databases">
        <authorList>
            <person name="Sun Q."/>
            <person name="Zhou Y."/>
        </authorList>
    </citation>
    <scope>NUCLEOTIDE SEQUENCE</scope>
    <source>
        <strain evidence="8">CGMCC 1.15290</strain>
    </source>
</reference>
<evidence type="ECO:0000259" key="7">
    <source>
        <dbReference type="PROSITE" id="PS51085"/>
    </source>
</evidence>
<dbReference type="PROSITE" id="PS51085">
    <property type="entry name" value="2FE2S_FER_2"/>
    <property type="match status" value="1"/>
</dbReference>
<dbReference type="GO" id="GO:0051537">
    <property type="term" value="F:2 iron, 2 sulfur cluster binding"/>
    <property type="evidence" value="ECO:0007669"/>
    <property type="project" value="UniProtKB-KW"/>
</dbReference>
<dbReference type="RefSeq" id="WP_188951130.1">
    <property type="nucleotide sequence ID" value="NZ_BMIB01000001.1"/>
</dbReference>
<comment type="cofactor">
    <cofactor evidence="6">
        <name>[2Fe-2S] cluster</name>
        <dbReference type="ChEBI" id="CHEBI:190135"/>
    </cofactor>
</comment>
<dbReference type="InterPro" id="IPR012675">
    <property type="entry name" value="Beta-grasp_dom_sf"/>
</dbReference>
<dbReference type="SUPFAM" id="SSF54292">
    <property type="entry name" value="2Fe-2S ferredoxin-like"/>
    <property type="match status" value="1"/>
</dbReference>
<keyword evidence="2" id="KW-0001">2Fe-2S</keyword>
<dbReference type="PROSITE" id="PS00814">
    <property type="entry name" value="ADX"/>
    <property type="match status" value="1"/>
</dbReference>
<proteinExistence type="inferred from homology"/>
<organism evidence="8 9">
    <name type="scientific">Filimonas zeae</name>
    <dbReference type="NCBI Taxonomy" id="1737353"/>
    <lineage>
        <taxon>Bacteria</taxon>
        <taxon>Pseudomonadati</taxon>
        <taxon>Bacteroidota</taxon>
        <taxon>Chitinophagia</taxon>
        <taxon>Chitinophagales</taxon>
        <taxon>Chitinophagaceae</taxon>
        <taxon>Filimonas</taxon>
    </lineage>
</organism>
<dbReference type="GO" id="GO:0140647">
    <property type="term" value="P:P450-containing electron transport chain"/>
    <property type="evidence" value="ECO:0007669"/>
    <property type="project" value="InterPro"/>
</dbReference>
<dbReference type="GO" id="GO:0009055">
    <property type="term" value="F:electron transfer activity"/>
    <property type="evidence" value="ECO:0007669"/>
    <property type="project" value="TreeGrafter"/>
</dbReference>
<dbReference type="Proteomes" id="UP000627292">
    <property type="component" value="Unassembled WGS sequence"/>
</dbReference>
<dbReference type="CDD" id="cd00207">
    <property type="entry name" value="fer2"/>
    <property type="match status" value="1"/>
</dbReference>
<dbReference type="AlphaFoldDB" id="A0A917IT94"/>
<dbReference type="EMBL" id="BMIB01000001">
    <property type="protein sequence ID" value="GGH62618.1"/>
    <property type="molecule type" value="Genomic_DNA"/>
</dbReference>
<dbReference type="PRINTS" id="PR00355">
    <property type="entry name" value="ADRENODOXIN"/>
</dbReference>
<keyword evidence="4" id="KW-0408">Iron</keyword>
<dbReference type="GO" id="GO:0046872">
    <property type="term" value="F:metal ion binding"/>
    <property type="evidence" value="ECO:0007669"/>
    <property type="project" value="UniProtKB-KW"/>
</dbReference>
<reference evidence="8" key="1">
    <citation type="journal article" date="2014" name="Int. J. Syst. Evol. Microbiol.">
        <title>Complete genome sequence of Corynebacterium casei LMG S-19264T (=DSM 44701T), isolated from a smear-ripened cheese.</title>
        <authorList>
            <consortium name="US DOE Joint Genome Institute (JGI-PGF)"/>
            <person name="Walter F."/>
            <person name="Albersmeier A."/>
            <person name="Kalinowski J."/>
            <person name="Ruckert C."/>
        </authorList>
    </citation>
    <scope>NUCLEOTIDE SEQUENCE</scope>
    <source>
        <strain evidence="8">CGMCC 1.15290</strain>
    </source>
</reference>